<dbReference type="InterPro" id="IPR020843">
    <property type="entry name" value="ER"/>
</dbReference>
<name>A0A0A2UUY1_9BACI</name>
<proteinExistence type="predicted"/>
<dbReference type="Proteomes" id="UP000030153">
    <property type="component" value="Unassembled WGS sequence"/>
</dbReference>
<comment type="caution">
    <text evidence="2">The sequence shown here is derived from an EMBL/GenBank/DDBJ whole genome shotgun (WGS) entry which is preliminary data.</text>
</comment>
<sequence length="330" mass="36051">MKAIIHKEIEGLDGLHYEECDAPQVGKGKVKVRLKTAGLNRRDLAVTIRHKIEQPPLILGSDGAGLVEELGEDVTGWNIGDEVVINPGLGWKHNSDAPPQGFEILGLPDDGTFAEYIVVPEENIEKKPQHLSWEEAGVLPLAALTAYRVLFTRAKVKEGDTVLLPGIGSGVLTFALKFANAVGAKVIVTSRSEEKLETAKELGADIAIPTLSDWEEELAEEQVDVVVESIGQATFEKSLGVVKRGGTVVTFGATTEDKVEIDIRKFFYGQYNLLGSTMGSREEFQDMLAFITNHSITPEVDKMFALSDYKEAFAYIRDSKNFGKIGFTIG</sequence>
<keyword evidence="3" id="KW-1185">Reference proteome</keyword>
<protein>
    <submittedName>
        <fullName evidence="2">Alcohol dehydrogenase</fullName>
    </submittedName>
</protein>
<dbReference type="EMBL" id="AVBG01000005">
    <property type="protein sequence ID" value="KGP91729.1"/>
    <property type="molecule type" value="Genomic_DNA"/>
</dbReference>
<dbReference type="InterPro" id="IPR052711">
    <property type="entry name" value="Zinc_ADH-like"/>
</dbReference>
<dbReference type="RefSeq" id="WP_036782748.1">
    <property type="nucleotide sequence ID" value="NZ_AVBG01000005.1"/>
</dbReference>
<dbReference type="GO" id="GO:0016491">
    <property type="term" value="F:oxidoreductase activity"/>
    <property type="evidence" value="ECO:0007669"/>
    <property type="project" value="InterPro"/>
</dbReference>
<dbReference type="AlphaFoldDB" id="A0A0A2UUY1"/>
<evidence type="ECO:0000313" key="3">
    <source>
        <dbReference type="Proteomes" id="UP000030153"/>
    </source>
</evidence>
<accession>A0A0A2UUY1</accession>
<gene>
    <name evidence="2" type="ORF">N780_19080</name>
</gene>
<evidence type="ECO:0000259" key="1">
    <source>
        <dbReference type="SMART" id="SM00829"/>
    </source>
</evidence>
<dbReference type="Pfam" id="PF08240">
    <property type="entry name" value="ADH_N"/>
    <property type="match status" value="1"/>
</dbReference>
<dbReference type="InterPro" id="IPR011032">
    <property type="entry name" value="GroES-like_sf"/>
</dbReference>
<dbReference type="Gene3D" id="3.40.50.720">
    <property type="entry name" value="NAD(P)-binding Rossmann-like Domain"/>
    <property type="match status" value="1"/>
</dbReference>
<dbReference type="Pfam" id="PF00107">
    <property type="entry name" value="ADH_zinc_N"/>
    <property type="match status" value="1"/>
</dbReference>
<dbReference type="InterPro" id="IPR013154">
    <property type="entry name" value="ADH-like_N"/>
</dbReference>
<dbReference type="OrthoDB" id="9787435at2"/>
<reference evidence="2 3" key="1">
    <citation type="submission" date="2013-08" db="EMBL/GenBank/DDBJ databases">
        <title>Genome of Pontibacillus chungwhensis.</title>
        <authorList>
            <person name="Wang Q."/>
            <person name="Wang G."/>
        </authorList>
    </citation>
    <scope>NUCLEOTIDE SEQUENCE [LARGE SCALE GENOMIC DNA]</scope>
    <source>
        <strain evidence="2 3">BH030062</strain>
    </source>
</reference>
<dbReference type="PANTHER" id="PTHR45033:SF3">
    <property type="entry name" value="DEHYDROGENASE, PUTATIVE (AFU_ORTHOLOGUE AFUA_2G13270)-RELATED"/>
    <property type="match status" value="1"/>
</dbReference>
<dbReference type="eggNOG" id="COG0604">
    <property type="taxonomic scope" value="Bacteria"/>
</dbReference>
<dbReference type="SUPFAM" id="SSF50129">
    <property type="entry name" value="GroES-like"/>
    <property type="match status" value="1"/>
</dbReference>
<dbReference type="STRING" id="1385513.N780_19080"/>
<dbReference type="SMART" id="SM00829">
    <property type="entry name" value="PKS_ER"/>
    <property type="match status" value="1"/>
</dbReference>
<dbReference type="SUPFAM" id="SSF51735">
    <property type="entry name" value="NAD(P)-binding Rossmann-fold domains"/>
    <property type="match status" value="1"/>
</dbReference>
<organism evidence="2 3">
    <name type="scientific">Pontibacillus chungwhensis BH030062</name>
    <dbReference type="NCBI Taxonomy" id="1385513"/>
    <lineage>
        <taxon>Bacteria</taxon>
        <taxon>Bacillati</taxon>
        <taxon>Bacillota</taxon>
        <taxon>Bacilli</taxon>
        <taxon>Bacillales</taxon>
        <taxon>Bacillaceae</taxon>
        <taxon>Pontibacillus</taxon>
    </lineage>
</organism>
<dbReference type="InterPro" id="IPR036291">
    <property type="entry name" value="NAD(P)-bd_dom_sf"/>
</dbReference>
<dbReference type="InterPro" id="IPR013149">
    <property type="entry name" value="ADH-like_C"/>
</dbReference>
<dbReference type="PANTHER" id="PTHR45033">
    <property type="match status" value="1"/>
</dbReference>
<feature type="domain" description="Enoyl reductase (ER)" evidence="1">
    <location>
        <begin position="11"/>
        <end position="327"/>
    </location>
</feature>
<dbReference type="Gene3D" id="3.90.180.10">
    <property type="entry name" value="Medium-chain alcohol dehydrogenases, catalytic domain"/>
    <property type="match status" value="1"/>
</dbReference>
<evidence type="ECO:0000313" key="2">
    <source>
        <dbReference type="EMBL" id="KGP91729.1"/>
    </source>
</evidence>